<dbReference type="InterPro" id="IPR013568">
    <property type="entry name" value="SEFIR_dom"/>
</dbReference>
<feature type="signal peptide" evidence="10">
    <location>
        <begin position="1"/>
        <end position="20"/>
    </location>
</feature>
<keyword evidence="7" id="KW-0325">Glycoprotein</keyword>
<keyword evidence="3 10" id="KW-0732">Signal</keyword>
<reference evidence="12" key="2">
    <citation type="submission" date="2021-01" db="UniProtKB">
        <authorList>
            <consortium name="EnsemblMetazoa"/>
        </authorList>
    </citation>
    <scope>IDENTIFICATION</scope>
</reference>
<evidence type="ECO:0000256" key="5">
    <source>
        <dbReference type="ARBA" id="ARBA00023136"/>
    </source>
</evidence>
<evidence type="ECO:0000256" key="4">
    <source>
        <dbReference type="ARBA" id="ARBA00022989"/>
    </source>
</evidence>
<evidence type="ECO:0000256" key="2">
    <source>
        <dbReference type="ARBA" id="ARBA00022692"/>
    </source>
</evidence>
<evidence type="ECO:0000256" key="1">
    <source>
        <dbReference type="ARBA" id="ARBA00004479"/>
    </source>
</evidence>
<keyword evidence="2 9" id="KW-0812">Transmembrane</keyword>
<keyword evidence="4 9" id="KW-1133">Transmembrane helix</keyword>
<keyword evidence="5 9" id="KW-0472">Membrane</keyword>
<dbReference type="OMA" id="QYTCLNI"/>
<dbReference type="Proteomes" id="UP000007110">
    <property type="component" value="Unassembled WGS sequence"/>
</dbReference>
<evidence type="ECO:0000313" key="13">
    <source>
        <dbReference type="Proteomes" id="UP000007110"/>
    </source>
</evidence>
<reference evidence="13" key="1">
    <citation type="submission" date="2015-02" db="EMBL/GenBank/DDBJ databases">
        <title>Genome sequencing for Strongylocentrotus purpuratus.</title>
        <authorList>
            <person name="Murali S."/>
            <person name="Liu Y."/>
            <person name="Vee V."/>
            <person name="English A."/>
            <person name="Wang M."/>
            <person name="Skinner E."/>
            <person name="Han Y."/>
            <person name="Muzny D.M."/>
            <person name="Worley K.C."/>
            <person name="Gibbs R.A."/>
        </authorList>
    </citation>
    <scope>NUCLEOTIDE SEQUENCE</scope>
</reference>
<evidence type="ECO:0000259" key="11">
    <source>
        <dbReference type="PROSITE" id="PS50026"/>
    </source>
</evidence>
<comment type="caution">
    <text evidence="8">Lacks conserved residue(s) required for the propagation of feature annotation.</text>
</comment>
<dbReference type="GeneID" id="100893626"/>
<sequence>MLTTVAIVLVLSLHVGRSCALVTEQDNTCLNSYSWSARGNGEPVYQYMVTETTEHCLDCQLDDIVRKTNTEHAEKVYEVKTGFYGAMEDNGDVITCLNITFEINRHSASNLEGLLFTLEDHWDGDYEECFRLNFTTRLTSSSLFDTTTENRNRLFHFDCFCDLKISDGGPNYDYTLKIRSLPFQNENCTLVDDQTVTSYVKVPVCDDPVRTWTDKYCQKKQKAETWNPFIAFYQAFPKYNTLRLTFEPAPPYYLITQYEIYILNMMRQFIVDGHIIYVADLNITPVEVDGSSVNATSRDYADVNAKPGDSITVTIIAKNGIREVFRRVGPVLIFQETWNPFIAFYQAFPDYNILRLTFEPAAPSYPITLYEIYIHDMMTGYSVDGHIIYVADLNITRVEVDGSSVNATSRDYAEVNAKPGDSITVTIIAMNGIDEVFRIVGPVIIFQENPCDVNTCGPLGSCIPLGHDYYCKCQEGTVNLSNHTCIRDPCESNTCEPLGSCIRLGDDYFCQCQEGALNRNNHTCIQSTDQARDSSWQVITGAAVVGALVVFILIAVGLYRKHHRKHHRRFSDPIEPVCSTSSTIPIISDAQTSDDVLFAYPEENSEFVKLVEKLAIYILRRGGIHPVLPSQHTLEMGKQGQELWLETTSTRAKKILWICSAQMTESKFSNFEKLLTLTKDDREERKDKHVVCFFSDVSSRTDVPRRLGDFKRFNLLEDLESMCFYLKDIERHTLYYSESMPYISGLEPSAERTALEDALEEWAGNRHKESQPFIFKDSGFTSEEPTFAGPFSAEDGDLKTMADAWIGLTTLSLQDESDS</sequence>
<dbReference type="OrthoDB" id="10147344at2759"/>
<protein>
    <recommendedName>
        <fullName evidence="11">EGF-like domain-containing protein</fullName>
    </recommendedName>
</protein>
<dbReference type="InterPro" id="IPR009030">
    <property type="entry name" value="Growth_fac_rcpt_cys_sf"/>
</dbReference>
<keyword evidence="13" id="KW-1185">Reference proteome</keyword>
<comment type="subcellular location">
    <subcellularLocation>
        <location evidence="1">Membrane</location>
        <topology evidence="1">Single-pass type I membrane protein</topology>
    </subcellularLocation>
</comment>
<dbReference type="SUPFAM" id="SSF57184">
    <property type="entry name" value="Growth factor receptor domain"/>
    <property type="match status" value="1"/>
</dbReference>
<proteinExistence type="predicted"/>
<evidence type="ECO:0000256" key="3">
    <source>
        <dbReference type="ARBA" id="ARBA00022729"/>
    </source>
</evidence>
<dbReference type="InterPro" id="IPR000742">
    <property type="entry name" value="EGF"/>
</dbReference>
<dbReference type="RefSeq" id="XP_003726556.2">
    <property type="nucleotide sequence ID" value="XM_003726508.3"/>
</dbReference>
<evidence type="ECO:0000256" key="8">
    <source>
        <dbReference type="PROSITE-ProRule" id="PRU00076"/>
    </source>
</evidence>
<dbReference type="KEGG" id="spu:100893626"/>
<evidence type="ECO:0000256" key="9">
    <source>
        <dbReference type="SAM" id="Phobius"/>
    </source>
</evidence>
<name>A0A7M7GKX2_STRPU</name>
<dbReference type="Gene3D" id="2.10.25.10">
    <property type="entry name" value="Laminin"/>
    <property type="match status" value="1"/>
</dbReference>
<dbReference type="Gene3D" id="3.40.50.11530">
    <property type="match status" value="1"/>
</dbReference>
<accession>A0A7M7GKX2</accession>
<dbReference type="GO" id="GO:0016020">
    <property type="term" value="C:membrane"/>
    <property type="evidence" value="ECO:0007669"/>
    <property type="project" value="UniProtKB-SubCell"/>
</dbReference>
<dbReference type="AlphaFoldDB" id="A0A7M7GKX2"/>
<evidence type="ECO:0000256" key="7">
    <source>
        <dbReference type="ARBA" id="ARBA00023180"/>
    </source>
</evidence>
<dbReference type="InterPro" id="IPR039465">
    <property type="entry name" value="IL-17_rcpt-like"/>
</dbReference>
<organism evidence="12 13">
    <name type="scientific">Strongylocentrotus purpuratus</name>
    <name type="common">Purple sea urchin</name>
    <dbReference type="NCBI Taxonomy" id="7668"/>
    <lineage>
        <taxon>Eukaryota</taxon>
        <taxon>Metazoa</taxon>
        <taxon>Echinodermata</taxon>
        <taxon>Eleutherozoa</taxon>
        <taxon>Echinozoa</taxon>
        <taxon>Echinoidea</taxon>
        <taxon>Euechinoidea</taxon>
        <taxon>Echinacea</taxon>
        <taxon>Camarodonta</taxon>
        <taxon>Echinidea</taxon>
        <taxon>Strongylocentrotidae</taxon>
        <taxon>Strongylocentrotus</taxon>
    </lineage>
</organism>
<dbReference type="InParanoid" id="A0A7M7GKX2"/>
<dbReference type="PANTHER" id="PTHR15583:SF7">
    <property type="entry name" value="INTERLEUKIN CYTOKINE RECEPTOR-RELATED PROTEIN 2"/>
    <property type="match status" value="1"/>
</dbReference>
<evidence type="ECO:0000256" key="6">
    <source>
        <dbReference type="ARBA" id="ARBA00023170"/>
    </source>
</evidence>
<dbReference type="GO" id="GO:0030368">
    <property type="term" value="F:interleukin-17 receptor activity"/>
    <property type="evidence" value="ECO:0000318"/>
    <property type="project" value="GO_Central"/>
</dbReference>
<dbReference type="PANTHER" id="PTHR15583">
    <property type="entry name" value="INTERLEUKIN-17 RECEPTOR"/>
    <property type="match status" value="1"/>
</dbReference>
<keyword evidence="6" id="KW-0675">Receptor</keyword>
<evidence type="ECO:0000313" key="12">
    <source>
        <dbReference type="EnsemblMetazoa" id="XP_003726556"/>
    </source>
</evidence>
<feature type="transmembrane region" description="Helical" evidence="9">
    <location>
        <begin position="536"/>
        <end position="559"/>
    </location>
</feature>
<dbReference type="PROSITE" id="PS50026">
    <property type="entry name" value="EGF_3"/>
    <property type="match status" value="1"/>
</dbReference>
<dbReference type="SMART" id="SM00181">
    <property type="entry name" value="EGF"/>
    <property type="match status" value="2"/>
</dbReference>
<feature type="chain" id="PRO_5029887963" description="EGF-like domain-containing protein" evidence="10">
    <location>
        <begin position="21"/>
        <end position="819"/>
    </location>
</feature>
<dbReference type="EnsemblMetazoa" id="XM_003726508">
    <property type="protein sequence ID" value="XP_003726556"/>
    <property type="gene ID" value="LOC100893626"/>
</dbReference>
<evidence type="ECO:0000256" key="10">
    <source>
        <dbReference type="SAM" id="SignalP"/>
    </source>
</evidence>
<feature type="domain" description="EGF-like" evidence="11">
    <location>
        <begin position="486"/>
        <end position="522"/>
    </location>
</feature>
<dbReference type="Pfam" id="PF08357">
    <property type="entry name" value="SEFIR"/>
    <property type="match status" value="1"/>
</dbReference>
<keyword evidence="8" id="KW-0245">EGF-like domain</keyword>